<organism evidence="3 4">
    <name type="scientific">Catellatospora bangladeshensis</name>
    <dbReference type="NCBI Taxonomy" id="310355"/>
    <lineage>
        <taxon>Bacteria</taxon>
        <taxon>Bacillati</taxon>
        <taxon>Actinomycetota</taxon>
        <taxon>Actinomycetes</taxon>
        <taxon>Micromonosporales</taxon>
        <taxon>Micromonosporaceae</taxon>
        <taxon>Catellatospora</taxon>
    </lineage>
</organism>
<dbReference type="InterPro" id="IPR003594">
    <property type="entry name" value="HATPase_dom"/>
</dbReference>
<keyword evidence="1" id="KW-0418">Kinase</keyword>
<keyword evidence="1" id="KW-0808">Transferase</keyword>
<gene>
    <name evidence="3" type="ORF">Cba03nite_56810</name>
</gene>
<name>A0A8J3JG90_9ACTN</name>
<dbReference type="InterPro" id="IPR050267">
    <property type="entry name" value="Anti-sigma-factor_SerPK"/>
</dbReference>
<evidence type="ECO:0000313" key="3">
    <source>
        <dbReference type="EMBL" id="GIF84332.1"/>
    </source>
</evidence>
<dbReference type="Gene3D" id="3.30.565.10">
    <property type="entry name" value="Histidine kinase-like ATPase, C-terminal domain"/>
    <property type="match status" value="1"/>
</dbReference>
<sequence>MNAAYDTGRTMGDEMSFAVATDLAGLRGFVRDRAVAAGLATARAELLMLAASELMSNTLEHTGDGGLVRVWTEAGAVVCEVRDRRPRGFRPPGAAVMPAADAMRGRGLAIVEQVCDVVSTAAGGTAVQLRMTR</sequence>
<keyword evidence="1" id="KW-0723">Serine/threonine-protein kinase</keyword>
<dbReference type="Proteomes" id="UP000601223">
    <property type="component" value="Unassembled WGS sequence"/>
</dbReference>
<dbReference type="RefSeq" id="WP_239126065.1">
    <property type="nucleotide sequence ID" value="NZ_BONF01000036.1"/>
</dbReference>
<proteinExistence type="predicted"/>
<feature type="domain" description="Histidine kinase/HSP90-like ATPase" evidence="2">
    <location>
        <begin position="21"/>
        <end position="130"/>
    </location>
</feature>
<dbReference type="SUPFAM" id="SSF55874">
    <property type="entry name" value="ATPase domain of HSP90 chaperone/DNA topoisomerase II/histidine kinase"/>
    <property type="match status" value="1"/>
</dbReference>
<dbReference type="PANTHER" id="PTHR35526:SF3">
    <property type="entry name" value="ANTI-SIGMA-F FACTOR RSBW"/>
    <property type="match status" value="1"/>
</dbReference>
<dbReference type="PANTHER" id="PTHR35526">
    <property type="entry name" value="ANTI-SIGMA-F FACTOR RSBW-RELATED"/>
    <property type="match status" value="1"/>
</dbReference>
<dbReference type="InterPro" id="IPR036890">
    <property type="entry name" value="HATPase_C_sf"/>
</dbReference>
<accession>A0A8J3JG90</accession>
<dbReference type="AlphaFoldDB" id="A0A8J3JG90"/>
<dbReference type="GO" id="GO:0004674">
    <property type="term" value="F:protein serine/threonine kinase activity"/>
    <property type="evidence" value="ECO:0007669"/>
    <property type="project" value="UniProtKB-KW"/>
</dbReference>
<dbReference type="CDD" id="cd16936">
    <property type="entry name" value="HATPase_RsbW-like"/>
    <property type="match status" value="1"/>
</dbReference>
<keyword evidence="4" id="KW-1185">Reference proteome</keyword>
<reference evidence="3 4" key="1">
    <citation type="submission" date="2021-01" db="EMBL/GenBank/DDBJ databases">
        <title>Whole genome shotgun sequence of Catellatospora bangladeshensis NBRC 107357.</title>
        <authorList>
            <person name="Komaki H."/>
            <person name="Tamura T."/>
        </authorList>
    </citation>
    <scope>NUCLEOTIDE SEQUENCE [LARGE SCALE GENOMIC DNA]</scope>
    <source>
        <strain evidence="3 4">NBRC 107357</strain>
    </source>
</reference>
<evidence type="ECO:0000256" key="1">
    <source>
        <dbReference type="ARBA" id="ARBA00022527"/>
    </source>
</evidence>
<dbReference type="Pfam" id="PF13581">
    <property type="entry name" value="HATPase_c_2"/>
    <property type="match status" value="1"/>
</dbReference>
<dbReference type="EMBL" id="BONF01000036">
    <property type="protein sequence ID" value="GIF84332.1"/>
    <property type="molecule type" value="Genomic_DNA"/>
</dbReference>
<protein>
    <recommendedName>
        <fullName evidence="2">Histidine kinase/HSP90-like ATPase domain-containing protein</fullName>
    </recommendedName>
</protein>
<evidence type="ECO:0000259" key="2">
    <source>
        <dbReference type="Pfam" id="PF13581"/>
    </source>
</evidence>
<comment type="caution">
    <text evidence="3">The sequence shown here is derived from an EMBL/GenBank/DDBJ whole genome shotgun (WGS) entry which is preliminary data.</text>
</comment>
<evidence type="ECO:0000313" key="4">
    <source>
        <dbReference type="Proteomes" id="UP000601223"/>
    </source>
</evidence>